<evidence type="ECO:0000313" key="2">
    <source>
        <dbReference type="Proteomes" id="UP000243799"/>
    </source>
</evidence>
<name>A0A1I0XU78_9PSEU</name>
<dbReference type="AlphaFoldDB" id="A0A1I0XU78"/>
<gene>
    <name evidence="1" type="ORF">SAMN05216266_10414</name>
</gene>
<reference evidence="2" key="1">
    <citation type="submission" date="2016-10" db="EMBL/GenBank/DDBJ databases">
        <authorList>
            <person name="Varghese N."/>
            <person name="Submissions S."/>
        </authorList>
    </citation>
    <scope>NUCLEOTIDE SEQUENCE [LARGE SCALE GENOMIC DNA]</scope>
    <source>
        <strain evidence="2">CGMCC 4.3568</strain>
    </source>
</reference>
<accession>A0A1I0XU78</accession>
<dbReference type="EMBL" id="FOKG01000004">
    <property type="protein sequence ID" value="SFB04635.1"/>
    <property type="molecule type" value="Genomic_DNA"/>
</dbReference>
<dbReference type="Proteomes" id="UP000243799">
    <property type="component" value="Unassembled WGS sequence"/>
</dbReference>
<dbReference type="STRING" id="490629.SAMN05216266_10414"/>
<protein>
    <submittedName>
        <fullName evidence="1">Uncharacterized protein</fullName>
    </submittedName>
</protein>
<evidence type="ECO:0000313" key="1">
    <source>
        <dbReference type="EMBL" id="SFB04635.1"/>
    </source>
</evidence>
<proteinExistence type="predicted"/>
<sequence>MILVFVGLRARQMCSIPLCLSPSTAPTSENVTLSRNVSTVTATCRVPISFRVDREALQRTSEVRHARSEFYHGCKGASQM</sequence>
<keyword evidence="2" id="KW-1185">Reference proteome</keyword>
<organism evidence="1 2">
    <name type="scientific">Amycolatopsis marina</name>
    <dbReference type="NCBI Taxonomy" id="490629"/>
    <lineage>
        <taxon>Bacteria</taxon>
        <taxon>Bacillati</taxon>
        <taxon>Actinomycetota</taxon>
        <taxon>Actinomycetes</taxon>
        <taxon>Pseudonocardiales</taxon>
        <taxon>Pseudonocardiaceae</taxon>
        <taxon>Amycolatopsis</taxon>
    </lineage>
</organism>